<feature type="transmembrane region" description="Helical" evidence="5">
    <location>
        <begin position="155"/>
        <end position="178"/>
    </location>
</feature>
<proteinExistence type="inferred from homology"/>
<dbReference type="Pfam" id="PF02932">
    <property type="entry name" value="Neur_chan_memb"/>
    <property type="match status" value="2"/>
</dbReference>
<dbReference type="InterPro" id="IPR038050">
    <property type="entry name" value="Neuro_actylchol_rec"/>
</dbReference>
<keyword evidence="4 5" id="KW-0472">Membrane</keyword>
<feature type="transmembrane region" description="Helical" evidence="5">
    <location>
        <begin position="523"/>
        <end position="543"/>
    </location>
</feature>
<evidence type="ECO:0000256" key="5">
    <source>
        <dbReference type="RuleBase" id="RU000687"/>
    </source>
</evidence>
<dbReference type="Proteomes" id="UP000271974">
    <property type="component" value="Unassembled WGS sequence"/>
</dbReference>
<feature type="transmembrane region" description="Helical" evidence="5">
    <location>
        <begin position="185"/>
        <end position="205"/>
    </location>
</feature>
<accession>A0A3S0ZTC5</accession>
<evidence type="ECO:0000256" key="3">
    <source>
        <dbReference type="ARBA" id="ARBA00022989"/>
    </source>
</evidence>
<dbReference type="PRINTS" id="PR00252">
    <property type="entry name" value="NRIONCHANNEL"/>
</dbReference>
<keyword evidence="5" id="KW-0407">Ion channel</keyword>
<dbReference type="InterPro" id="IPR006201">
    <property type="entry name" value="Neur_channel"/>
</dbReference>
<dbReference type="InterPro" id="IPR006202">
    <property type="entry name" value="Neur_chan_lig-bd"/>
</dbReference>
<feature type="domain" description="Neurotransmitter-gated ion-channel ligand-binding" evidence="6">
    <location>
        <begin position="318"/>
        <end position="521"/>
    </location>
</feature>
<dbReference type="GO" id="GO:0016020">
    <property type="term" value="C:membrane"/>
    <property type="evidence" value="ECO:0007669"/>
    <property type="project" value="UniProtKB-SubCell"/>
</dbReference>
<dbReference type="SUPFAM" id="SSF90112">
    <property type="entry name" value="Neurotransmitter-gated ion-channel transmembrane pore"/>
    <property type="match status" value="2"/>
</dbReference>
<dbReference type="CDD" id="cd19051">
    <property type="entry name" value="LGIC_TM_cation"/>
    <property type="match status" value="2"/>
</dbReference>
<evidence type="ECO:0000256" key="2">
    <source>
        <dbReference type="ARBA" id="ARBA00022692"/>
    </source>
</evidence>
<dbReference type="InterPro" id="IPR036719">
    <property type="entry name" value="Neuro-gated_channel_TM_sf"/>
</dbReference>
<evidence type="ECO:0000313" key="8">
    <source>
        <dbReference type="EMBL" id="RUS74797.1"/>
    </source>
</evidence>
<dbReference type="Gene3D" id="1.20.58.390">
    <property type="entry name" value="Neurotransmitter-gated ion-channel transmembrane domain"/>
    <property type="match status" value="2"/>
</dbReference>
<dbReference type="STRING" id="188477.A0A3S0ZTC5"/>
<dbReference type="EMBL" id="RQTK01000798">
    <property type="protein sequence ID" value="RUS74797.1"/>
    <property type="molecule type" value="Genomic_DNA"/>
</dbReference>
<keyword evidence="5" id="KW-0406">Ion transport</keyword>
<reference evidence="8 9" key="1">
    <citation type="submission" date="2019-01" db="EMBL/GenBank/DDBJ databases">
        <title>A draft genome assembly of the solar-powered sea slug Elysia chlorotica.</title>
        <authorList>
            <person name="Cai H."/>
            <person name="Li Q."/>
            <person name="Fang X."/>
            <person name="Li J."/>
            <person name="Curtis N.E."/>
            <person name="Altenburger A."/>
            <person name="Shibata T."/>
            <person name="Feng M."/>
            <person name="Maeda T."/>
            <person name="Schwartz J.A."/>
            <person name="Shigenobu S."/>
            <person name="Lundholm N."/>
            <person name="Nishiyama T."/>
            <person name="Yang H."/>
            <person name="Hasebe M."/>
            <person name="Li S."/>
            <person name="Pierce S.K."/>
            <person name="Wang J."/>
        </authorList>
    </citation>
    <scope>NUCLEOTIDE SEQUENCE [LARGE SCALE GENOMIC DNA]</scope>
    <source>
        <strain evidence="8">EC2010</strain>
        <tissue evidence="8">Whole organism of an adult</tissue>
    </source>
</reference>
<dbReference type="GO" id="GO:0004888">
    <property type="term" value="F:transmembrane signaling receptor activity"/>
    <property type="evidence" value="ECO:0007669"/>
    <property type="project" value="InterPro"/>
</dbReference>
<dbReference type="InterPro" id="IPR018000">
    <property type="entry name" value="Neurotransmitter_ion_chnl_CS"/>
</dbReference>
<dbReference type="InterPro" id="IPR036734">
    <property type="entry name" value="Neur_chan_lig-bd_sf"/>
</dbReference>
<dbReference type="PANTHER" id="PTHR18945">
    <property type="entry name" value="NEUROTRANSMITTER GATED ION CHANNEL"/>
    <property type="match status" value="1"/>
</dbReference>
<keyword evidence="2 5" id="KW-0812">Transmembrane</keyword>
<evidence type="ECO:0000313" key="9">
    <source>
        <dbReference type="Proteomes" id="UP000271974"/>
    </source>
</evidence>
<dbReference type="OrthoDB" id="6161551at2759"/>
<comment type="subcellular location">
    <subcellularLocation>
        <location evidence="1">Membrane</location>
        <topology evidence="1">Multi-pass membrane protein</topology>
    </subcellularLocation>
</comment>
<comment type="caution">
    <text evidence="8">The sequence shown here is derived from an EMBL/GenBank/DDBJ whole genome shotgun (WGS) entry which is preliminary data.</text>
</comment>
<organism evidence="8 9">
    <name type="scientific">Elysia chlorotica</name>
    <name type="common">Eastern emerald elysia</name>
    <name type="synonym">Sea slug</name>
    <dbReference type="NCBI Taxonomy" id="188477"/>
    <lineage>
        <taxon>Eukaryota</taxon>
        <taxon>Metazoa</taxon>
        <taxon>Spiralia</taxon>
        <taxon>Lophotrochozoa</taxon>
        <taxon>Mollusca</taxon>
        <taxon>Gastropoda</taxon>
        <taxon>Heterobranchia</taxon>
        <taxon>Euthyneura</taxon>
        <taxon>Panpulmonata</taxon>
        <taxon>Sacoglossa</taxon>
        <taxon>Placobranchoidea</taxon>
        <taxon>Plakobranchidae</taxon>
        <taxon>Elysia</taxon>
    </lineage>
</organism>
<feature type="transmembrane region" description="Helical" evidence="5">
    <location>
        <begin position="555"/>
        <end position="574"/>
    </location>
</feature>
<evidence type="ECO:0000256" key="4">
    <source>
        <dbReference type="ARBA" id="ARBA00023136"/>
    </source>
</evidence>
<keyword evidence="9" id="KW-1185">Reference proteome</keyword>
<comment type="similarity">
    <text evidence="5">Belongs to the ligand-gated ion channel (TC 1.A.9) family.</text>
</comment>
<dbReference type="CDD" id="cd18989">
    <property type="entry name" value="LGIC_ECD_cation"/>
    <property type="match status" value="2"/>
</dbReference>
<dbReference type="InterPro" id="IPR006029">
    <property type="entry name" value="Neurotrans-gated_channel_TM"/>
</dbReference>
<feature type="domain" description="Neurotransmitter-gated ion-channel transmembrane" evidence="7">
    <location>
        <begin position="161"/>
        <end position="289"/>
    </location>
</feature>
<feature type="domain" description="Neurotransmitter-gated ion-channel transmembrane" evidence="7">
    <location>
        <begin position="529"/>
        <end position="641"/>
    </location>
</feature>
<evidence type="ECO:0000259" key="7">
    <source>
        <dbReference type="Pfam" id="PF02932"/>
    </source>
</evidence>
<dbReference type="Pfam" id="PF02931">
    <property type="entry name" value="Neur_chan_LBD"/>
    <property type="match status" value="2"/>
</dbReference>
<keyword evidence="3 5" id="KW-1133">Transmembrane helix</keyword>
<feature type="transmembrane region" description="Helical" evidence="5">
    <location>
        <begin position="217"/>
        <end position="238"/>
    </location>
</feature>
<keyword evidence="5" id="KW-0813">Transport</keyword>
<dbReference type="FunFam" id="2.70.170.10:FF:000028">
    <property type="entry name" value="AcetylCholine Receptor"/>
    <property type="match status" value="1"/>
</dbReference>
<evidence type="ECO:0000256" key="1">
    <source>
        <dbReference type="ARBA" id="ARBA00004141"/>
    </source>
</evidence>
<gene>
    <name evidence="8" type="ORF">EGW08_017443</name>
</gene>
<dbReference type="AlphaFoldDB" id="A0A3S0ZTC5"/>
<comment type="caution">
    <text evidence="5">Lacks conserved residue(s) required for the propagation of feature annotation.</text>
</comment>
<feature type="transmembrane region" description="Helical" evidence="5">
    <location>
        <begin position="586"/>
        <end position="606"/>
    </location>
</feature>
<dbReference type="SUPFAM" id="SSF63712">
    <property type="entry name" value="Nicotinic receptor ligand binding domain-like"/>
    <property type="match status" value="2"/>
</dbReference>
<dbReference type="Gene3D" id="2.70.170.10">
    <property type="entry name" value="Neurotransmitter-gated ion-channel ligand-binding domain"/>
    <property type="match status" value="2"/>
</dbReference>
<evidence type="ECO:0008006" key="10">
    <source>
        <dbReference type="Google" id="ProtNLM"/>
    </source>
</evidence>
<feature type="domain" description="Neurotransmitter-gated ion-channel ligand-binding" evidence="6">
    <location>
        <begin position="1"/>
        <end position="153"/>
    </location>
</feature>
<sequence length="708" mass="81658">MQVSWQDEIRSWDPDQYGGVRFVYPGMTGMWRPRVIVTNSIEERDVFGDNRAPFNLAWDGTARWFPGAVLRLSCTMDMTYFPFDRQRCMVRFLTQEYGSEVNLIPSSNTVNTNNYGEHGEWELESTSVYSDIVDFGVITFSRVTYYFDFRRRPGFYLMNVLVPVILMSLLSPLVFILPEESGERVSFSVTLLLSLAVFMGIVAGHLPQSSQPLPLTILYLFALLIHCGLCVVFSVLHLKWEQYRAKQKQKQRKFETVHTSQYQQYVNGQDQNKPNGHAVIEDVASVDESTDKACSRNQLLENNKATKQFFVADFNQTSELYSRLFTGVDTRISPSVNASIPKDVYLVLNILSLREIQQAQQYFVINIFMQVSWQDEIRSWDPDQYGGVRFVYPGMTGMWRPRVIVTNSIEERDVFGDNRAPFNLAWDGTARWFPGAVLRLSCTMDMTYFPFDRQRCMVRFLTQEYGSEVNLIPSSNTVNTNNYGEHGEWELESTSVYSDIVDFRVITFSGVTYYFDFRRRPGFYLMNVLVPVILMSLLSPLVFILPEESGERVSFSVTLLLSLAVFMGIVAGHLPQSSQPLPLTILYLFALLIHCGLCVVFSVLHLKWEQYRAKQKQKQRKFETVHTSQYQQYVNGQDQNKPNGHAVIEDVASVDESTDKACSRNQHPRLVGSAKQFYVLRWFVIILHHDVMIVHRMVKLFKSNDNSK</sequence>
<evidence type="ECO:0000259" key="6">
    <source>
        <dbReference type="Pfam" id="PF02931"/>
    </source>
</evidence>
<dbReference type="GO" id="GO:0005230">
    <property type="term" value="F:extracellular ligand-gated monoatomic ion channel activity"/>
    <property type="evidence" value="ECO:0007669"/>
    <property type="project" value="InterPro"/>
</dbReference>
<name>A0A3S0ZTC5_ELYCH</name>
<protein>
    <recommendedName>
        <fullName evidence="10">Neurotransmitter-gated ion-channel ligand-binding domain-containing protein</fullName>
    </recommendedName>
</protein>
<dbReference type="PROSITE" id="PS00236">
    <property type="entry name" value="NEUROTR_ION_CHANNEL"/>
    <property type="match status" value="2"/>
</dbReference>